<dbReference type="Pfam" id="PF06961">
    <property type="entry name" value="DUF1294"/>
    <property type="match status" value="1"/>
</dbReference>
<dbReference type="InterPro" id="IPR019844">
    <property type="entry name" value="CSD_CS"/>
</dbReference>
<keyword evidence="3" id="KW-1133">Transmembrane helix</keyword>
<dbReference type="SUPFAM" id="SSF50249">
    <property type="entry name" value="Nucleic acid-binding proteins"/>
    <property type="match status" value="1"/>
</dbReference>
<dbReference type="InterPro" id="IPR002059">
    <property type="entry name" value="CSP_DNA-bd"/>
</dbReference>
<comment type="subcellular location">
    <subcellularLocation>
        <location evidence="2">Cytoplasm</location>
    </subcellularLocation>
</comment>
<dbReference type="GO" id="GO:0043488">
    <property type="term" value="P:regulation of mRNA stability"/>
    <property type="evidence" value="ECO:0007669"/>
    <property type="project" value="TreeGrafter"/>
</dbReference>
<evidence type="ECO:0000256" key="3">
    <source>
        <dbReference type="SAM" id="Phobius"/>
    </source>
</evidence>
<dbReference type="GO" id="GO:0003730">
    <property type="term" value="F:mRNA 3'-UTR binding"/>
    <property type="evidence" value="ECO:0007669"/>
    <property type="project" value="TreeGrafter"/>
</dbReference>
<evidence type="ECO:0000313" key="5">
    <source>
        <dbReference type="EMBL" id="BAY55640.1"/>
    </source>
</evidence>
<feature type="transmembrane region" description="Helical" evidence="3">
    <location>
        <begin position="116"/>
        <end position="133"/>
    </location>
</feature>
<keyword evidence="3" id="KW-0812">Transmembrane</keyword>
<reference evidence="5 6" key="1">
    <citation type="submission" date="2017-06" db="EMBL/GenBank/DDBJ databases">
        <title>Genome sequencing of cyanobaciteial culture collection at National Institute for Environmental Studies (NIES).</title>
        <authorList>
            <person name="Hirose Y."/>
            <person name="Shimura Y."/>
            <person name="Fujisawa T."/>
            <person name="Nakamura Y."/>
            <person name="Kawachi M."/>
        </authorList>
    </citation>
    <scope>NUCLEOTIDE SEQUENCE [LARGE SCALE GENOMIC DNA]</scope>
    <source>
        <strain evidence="5 6">NIES-2135</strain>
    </source>
</reference>
<feature type="transmembrane region" description="Helical" evidence="3">
    <location>
        <begin position="182"/>
        <end position="201"/>
    </location>
</feature>
<keyword evidence="3" id="KW-0472">Membrane</keyword>
<dbReference type="EMBL" id="AP018203">
    <property type="protein sequence ID" value="BAY55640.1"/>
    <property type="molecule type" value="Genomic_DNA"/>
</dbReference>
<name>A0A1Z4JG00_LEPBY</name>
<dbReference type="Gene3D" id="2.40.50.140">
    <property type="entry name" value="Nucleic acid-binding proteins"/>
    <property type="match status" value="1"/>
</dbReference>
<protein>
    <submittedName>
        <fullName evidence="5">Cold-shock DNA-binding domain protein</fullName>
    </submittedName>
</protein>
<dbReference type="AlphaFoldDB" id="A0A1Z4JG00"/>
<dbReference type="Pfam" id="PF00313">
    <property type="entry name" value="CSD"/>
    <property type="match status" value="1"/>
</dbReference>
<dbReference type="GO" id="GO:0003677">
    <property type="term" value="F:DNA binding"/>
    <property type="evidence" value="ECO:0007669"/>
    <property type="project" value="UniProtKB-KW"/>
</dbReference>
<accession>A0A1Z4JG00</accession>
<proteinExistence type="predicted"/>
<sequence>MQRGILRTWKDDRGFGFIESSVGKRRIFLHITAIRESSYRPQVGDVIYFHLERDEQGRLRASNAWFETDRPKPPIQSPVVSKKAPKYQSSFSPAPALLSILPMWGAFDFMFRTRNAFPALAYIALGILTFLLYREDKNRAVSKAWRIPEAQLHLSELFGGWIGALVAQQVFRHKTRKTSYQLVFCSIVALHSIFWFDWLFLGRNLAKSFM</sequence>
<evidence type="ECO:0000259" key="4">
    <source>
        <dbReference type="SMART" id="SM00357"/>
    </source>
</evidence>
<dbReference type="Proteomes" id="UP000217895">
    <property type="component" value="Chromosome"/>
</dbReference>
<feature type="domain" description="Cold-shock" evidence="4">
    <location>
        <begin position="3"/>
        <end position="67"/>
    </location>
</feature>
<evidence type="ECO:0000313" key="6">
    <source>
        <dbReference type="Proteomes" id="UP000217895"/>
    </source>
</evidence>
<dbReference type="PROSITE" id="PS00352">
    <property type="entry name" value="CSD_1"/>
    <property type="match status" value="1"/>
</dbReference>
<dbReference type="SMART" id="SM00357">
    <property type="entry name" value="CSP"/>
    <property type="match status" value="1"/>
</dbReference>
<organism evidence="5 6">
    <name type="scientific">Leptolyngbya boryana NIES-2135</name>
    <dbReference type="NCBI Taxonomy" id="1973484"/>
    <lineage>
        <taxon>Bacteria</taxon>
        <taxon>Bacillati</taxon>
        <taxon>Cyanobacteriota</taxon>
        <taxon>Cyanophyceae</taxon>
        <taxon>Leptolyngbyales</taxon>
        <taxon>Leptolyngbyaceae</taxon>
        <taxon>Leptolyngbya group</taxon>
        <taxon>Leptolyngbya</taxon>
    </lineage>
</organism>
<evidence type="ECO:0000256" key="2">
    <source>
        <dbReference type="RuleBase" id="RU000408"/>
    </source>
</evidence>
<gene>
    <name evidence="5" type="ORF">NIES2135_24640</name>
</gene>
<feature type="transmembrane region" description="Helical" evidence="3">
    <location>
        <begin position="91"/>
        <end position="110"/>
    </location>
</feature>
<dbReference type="InterPro" id="IPR011129">
    <property type="entry name" value="CSD"/>
</dbReference>
<keyword evidence="6" id="KW-1185">Reference proteome</keyword>
<evidence type="ECO:0000256" key="1">
    <source>
        <dbReference type="ARBA" id="ARBA00022553"/>
    </source>
</evidence>
<dbReference type="InterPro" id="IPR052069">
    <property type="entry name" value="Ca-reg_mRNA-binding_domain"/>
</dbReference>
<dbReference type="GO" id="GO:0005737">
    <property type="term" value="C:cytoplasm"/>
    <property type="evidence" value="ECO:0007669"/>
    <property type="project" value="UniProtKB-SubCell"/>
</dbReference>
<dbReference type="PANTHER" id="PTHR12962:SF1">
    <property type="entry name" value="COLD SHOCK DOMAIN-CONTAINING PROTEIN CG9705"/>
    <property type="match status" value="1"/>
</dbReference>
<dbReference type="PANTHER" id="PTHR12962">
    <property type="entry name" value="CALCIUM-REGULATED HEAT STABLE PROTEIN CRHSP-24-RELATED"/>
    <property type="match status" value="1"/>
</dbReference>
<keyword evidence="1" id="KW-0597">Phosphoprotein</keyword>
<dbReference type="InterPro" id="IPR010718">
    <property type="entry name" value="DUF1294"/>
</dbReference>
<dbReference type="InterPro" id="IPR012340">
    <property type="entry name" value="NA-bd_OB-fold"/>
</dbReference>
<keyword evidence="5" id="KW-0238">DNA-binding</keyword>